<evidence type="ECO:0000313" key="2">
    <source>
        <dbReference type="Proteomes" id="UP000591537"/>
    </source>
</evidence>
<dbReference type="AlphaFoldDB" id="A0A7W9TL01"/>
<evidence type="ECO:0000313" key="1">
    <source>
        <dbReference type="EMBL" id="MBB6081808.1"/>
    </source>
</evidence>
<comment type="caution">
    <text evidence="1">The sequence shown here is derived from an EMBL/GenBank/DDBJ whole genome shotgun (WGS) entry which is preliminary data.</text>
</comment>
<proteinExistence type="predicted"/>
<organism evidence="1 2">
    <name type="scientific">Streptomyces paradoxus</name>
    <dbReference type="NCBI Taxonomy" id="66375"/>
    <lineage>
        <taxon>Bacteria</taxon>
        <taxon>Bacillati</taxon>
        <taxon>Actinomycetota</taxon>
        <taxon>Actinomycetes</taxon>
        <taxon>Kitasatosporales</taxon>
        <taxon>Streptomycetaceae</taxon>
        <taxon>Streptomyces</taxon>
    </lineage>
</organism>
<gene>
    <name evidence="1" type="ORF">HNR57_007771</name>
</gene>
<name>A0A7W9TL01_9ACTN</name>
<dbReference type="Pfam" id="PF19711">
    <property type="entry name" value="DUF6207"/>
    <property type="match status" value="1"/>
</dbReference>
<keyword evidence="2" id="KW-1185">Reference proteome</keyword>
<dbReference type="RefSeq" id="WP_184567871.1">
    <property type="nucleotide sequence ID" value="NZ_BAAARS010000022.1"/>
</dbReference>
<reference evidence="1 2" key="1">
    <citation type="submission" date="2020-08" db="EMBL/GenBank/DDBJ databases">
        <title>Genomic Encyclopedia of Type Strains, Phase IV (KMG-IV): sequencing the most valuable type-strain genomes for metagenomic binning, comparative biology and taxonomic classification.</title>
        <authorList>
            <person name="Goeker M."/>
        </authorList>
    </citation>
    <scope>NUCLEOTIDE SEQUENCE [LARGE SCALE GENOMIC DNA]</scope>
    <source>
        <strain evidence="1 2">DSM 43350</strain>
    </source>
</reference>
<dbReference type="EMBL" id="JACHGV010000022">
    <property type="protein sequence ID" value="MBB6081808.1"/>
    <property type="molecule type" value="Genomic_DNA"/>
</dbReference>
<sequence>MKPISEAHVAQPGLAVVDVAACDDQTAFGVQALLAGRWATASADRTIRVPGEPGVRLRCYLDVRQELESHR</sequence>
<accession>A0A7W9TL01</accession>
<protein>
    <submittedName>
        <fullName evidence="1">Uncharacterized protein</fullName>
    </submittedName>
</protein>
<dbReference type="InterPro" id="IPR045775">
    <property type="entry name" value="DUF6207"/>
</dbReference>
<dbReference type="Proteomes" id="UP000591537">
    <property type="component" value="Unassembled WGS sequence"/>
</dbReference>